<organism evidence="1">
    <name type="scientific">Fusarium oxysporum (strain Fo5176)</name>
    <name type="common">Fusarium vascular wilt</name>
    <dbReference type="NCBI Taxonomy" id="660025"/>
    <lineage>
        <taxon>Eukaryota</taxon>
        <taxon>Fungi</taxon>
        <taxon>Dikarya</taxon>
        <taxon>Ascomycota</taxon>
        <taxon>Pezizomycotina</taxon>
        <taxon>Sordariomycetes</taxon>
        <taxon>Hypocreomycetidae</taxon>
        <taxon>Hypocreales</taxon>
        <taxon>Nectriaceae</taxon>
        <taxon>Fusarium</taxon>
        <taxon>Fusarium oxysporum species complex</taxon>
    </lineage>
</organism>
<accession>F9GB24</accession>
<reference evidence="1" key="1">
    <citation type="journal article" date="2012" name="Mol. Plant Microbe Interact.">
        <title>A highly conserved effector in Fusarium oxysporum is required for full virulence on Arabidopsis.</title>
        <authorList>
            <person name="Thatcher L.F."/>
            <person name="Gardiner D.M."/>
            <person name="Kazan K."/>
            <person name="Manners J."/>
        </authorList>
    </citation>
    <scope>NUCLEOTIDE SEQUENCE [LARGE SCALE GENOMIC DNA]</scope>
    <source>
        <strain evidence="1">Fo5176</strain>
    </source>
</reference>
<dbReference type="AlphaFoldDB" id="F9GB24"/>
<protein>
    <submittedName>
        <fullName evidence="1">Uncharacterized protein</fullName>
    </submittedName>
</protein>
<comment type="caution">
    <text evidence="1">The sequence shown here is derived from an EMBL/GenBank/DDBJ whole genome shotgun (WGS) entry which is preliminary data.</text>
</comment>
<gene>
    <name evidence="1" type="ORF">FOXB_15857</name>
</gene>
<name>F9GB24_FUSOF</name>
<sequence length="19" mass="2144">MTTNSGLTARYILALQEDF</sequence>
<evidence type="ECO:0000313" key="1">
    <source>
        <dbReference type="EMBL" id="EGU73630.1"/>
    </source>
</evidence>
<dbReference type="EMBL" id="AFQF01004394">
    <property type="protein sequence ID" value="EGU73630.1"/>
    <property type="molecule type" value="Genomic_DNA"/>
</dbReference>
<proteinExistence type="predicted"/>